<evidence type="ECO:0000259" key="6">
    <source>
        <dbReference type="PROSITE" id="PS51096"/>
    </source>
</evidence>
<dbReference type="InterPro" id="IPR004701">
    <property type="entry name" value="PTS_EIIA_man-typ"/>
</dbReference>
<evidence type="ECO:0000256" key="1">
    <source>
        <dbReference type="ARBA" id="ARBA00001113"/>
    </source>
</evidence>
<dbReference type="GO" id="GO:0047324">
    <property type="term" value="F:phosphoenolpyruvate-glycerone phosphotransferase activity"/>
    <property type="evidence" value="ECO:0007669"/>
    <property type="project" value="UniProtKB-EC"/>
</dbReference>
<comment type="catalytic activity">
    <reaction evidence="1">
        <text>dihydroxyacetone + phosphoenolpyruvate = dihydroxyacetone phosphate + pyruvate</text>
        <dbReference type="Rhea" id="RHEA:18381"/>
        <dbReference type="ChEBI" id="CHEBI:15361"/>
        <dbReference type="ChEBI" id="CHEBI:16016"/>
        <dbReference type="ChEBI" id="CHEBI:57642"/>
        <dbReference type="ChEBI" id="CHEBI:58702"/>
        <dbReference type="EC" id="2.7.1.121"/>
    </reaction>
</comment>
<dbReference type="EC" id="2.7.1.121" evidence="3"/>
<name>A0A327ZWU1_9STAP</name>
<reference evidence="7 8" key="1">
    <citation type="journal article" date="2018" name="Front. Microbiol.">
        <title>Description and Comparative Genomics of Macrococcus caseolyticus subsp. hominis subsp. nov., Macrococcus goetzii sp. nov., Macrococcus epidermidis sp. nov., and Macrococcus bohemicus sp. nov., Novel Macrococci From Human Clinical Material With Virulence Potential and Suspected Uptake of Foreign DNA by Natural Transformation.</title>
        <authorList>
            <person name="Maslanova I."/>
            <person name="Wertheimer Z."/>
            <person name="Sedlacek I."/>
            <person name="Svec P."/>
            <person name="Indrakova A."/>
            <person name="Kovarovic V."/>
            <person name="Schumann P."/>
            <person name="Sproer C."/>
            <person name="Kralova S."/>
            <person name="Sedo O."/>
            <person name="Kristofova L."/>
            <person name="Vrbovska V."/>
            <person name="Fuzik T."/>
            <person name="Petras P."/>
            <person name="Zdrahal Z."/>
            <person name="Ruzickova V."/>
            <person name="Doskar J."/>
            <person name="Pantucek R."/>
        </authorList>
    </citation>
    <scope>NUCLEOTIDE SEQUENCE [LARGE SCALE GENOMIC DNA]</scope>
    <source>
        <strain evidence="7 8">01/688</strain>
    </source>
</reference>
<dbReference type="RefSeq" id="WP_111714153.1">
    <property type="nucleotide sequence ID" value="NZ_JBHSSR010000001.1"/>
</dbReference>
<dbReference type="GO" id="GO:0019563">
    <property type="term" value="P:glycerol catabolic process"/>
    <property type="evidence" value="ECO:0007669"/>
    <property type="project" value="InterPro"/>
</dbReference>
<evidence type="ECO:0000256" key="4">
    <source>
        <dbReference type="ARBA" id="ARBA00022679"/>
    </source>
</evidence>
<dbReference type="Proteomes" id="UP000249808">
    <property type="component" value="Unassembled WGS sequence"/>
</dbReference>
<evidence type="ECO:0000256" key="2">
    <source>
        <dbReference type="ARBA" id="ARBA00002788"/>
    </source>
</evidence>
<proteinExistence type="predicted"/>
<dbReference type="GO" id="GO:0016020">
    <property type="term" value="C:membrane"/>
    <property type="evidence" value="ECO:0007669"/>
    <property type="project" value="InterPro"/>
</dbReference>
<dbReference type="PANTHER" id="PTHR38594">
    <property type="entry name" value="PEP-DEPENDENT DIHYDROXYACETONE KINASE, PHOSPHORYL DONOR SUBUNIT DHAM"/>
    <property type="match status" value="1"/>
</dbReference>
<keyword evidence="4 7" id="KW-0808">Transferase</keyword>
<comment type="function">
    <text evidence="2">Component of the dihydroxyacetone kinase complex, which is responsible for the phosphoenolpyruvate (PEP)-dependent phosphorylation of dihydroxyacetone. DhaM serves as the phosphoryl donor. Is phosphorylated by phosphoenolpyruvate in an EI- and HPr-dependent reaction, and a phosphorelay system on histidine residues finally leads to phosphoryl transfer to DhaL and dihydroxyacetone.</text>
</comment>
<dbReference type="GO" id="GO:0009401">
    <property type="term" value="P:phosphoenolpyruvate-dependent sugar phosphotransferase system"/>
    <property type="evidence" value="ECO:0007669"/>
    <property type="project" value="InterPro"/>
</dbReference>
<organism evidence="7 8">
    <name type="scientific">Macrococcus epidermidis</name>
    <dbReference type="NCBI Taxonomy" id="1902580"/>
    <lineage>
        <taxon>Bacteria</taxon>
        <taxon>Bacillati</taxon>
        <taxon>Bacillota</taxon>
        <taxon>Bacilli</taxon>
        <taxon>Bacillales</taxon>
        <taxon>Staphylococcaceae</taxon>
        <taxon>Macrococcus</taxon>
    </lineage>
</organism>
<dbReference type="EMBL" id="PZJH01000001">
    <property type="protein sequence ID" value="RAK45974.1"/>
    <property type="molecule type" value="Genomic_DNA"/>
</dbReference>
<dbReference type="PANTHER" id="PTHR38594:SF1">
    <property type="entry name" value="PEP-DEPENDENT DIHYDROXYACETONE KINASE, PHOSPHORYL DONOR SUBUNIT DHAM"/>
    <property type="match status" value="1"/>
</dbReference>
<comment type="subunit">
    <text evidence="5">Homodimer. The dihydroxyacetone kinase complex is composed of a homodimer of DhaM, a homodimer of DhaK and the subunit DhaL.</text>
</comment>
<dbReference type="Gene3D" id="3.40.50.510">
    <property type="entry name" value="Phosphotransferase system, mannose-type IIA component"/>
    <property type="match status" value="1"/>
</dbReference>
<keyword evidence="7" id="KW-0418">Kinase</keyword>
<dbReference type="AlphaFoldDB" id="A0A327ZWU1"/>
<evidence type="ECO:0000256" key="3">
    <source>
        <dbReference type="ARBA" id="ARBA00012095"/>
    </source>
</evidence>
<feature type="domain" description="PTS EIIA type-4" evidence="6">
    <location>
        <begin position="1"/>
        <end position="121"/>
    </location>
</feature>
<dbReference type="SUPFAM" id="SSF53062">
    <property type="entry name" value="PTS system fructose IIA component-like"/>
    <property type="match status" value="1"/>
</dbReference>
<dbReference type="InterPro" id="IPR039643">
    <property type="entry name" value="DhaM"/>
</dbReference>
<dbReference type="InterPro" id="IPR036662">
    <property type="entry name" value="PTS_EIIA_man-typ_sf"/>
</dbReference>
<keyword evidence="8" id="KW-1185">Reference proteome</keyword>
<dbReference type="Pfam" id="PF03610">
    <property type="entry name" value="EIIA-man"/>
    <property type="match status" value="1"/>
</dbReference>
<accession>A0A327ZWU1</accession>
<evidence type="ECO:0000313" key="8">
    <source>
        <dbReference type="Proteomes" id="UP000249808"/>
    </source>
</evidence>
<evidence type="ECO:0000313" key="7">
    <source>
        <dbReference type="EMBL" id="RAK45974.1"/>
    </source>
</evidence>
<dbReference type="InterPro" id="IPR012844">
    <property type="entry name" value="DhaM_N"/>
</dbReference>
<evidence type="ECO:0000256" key="5">
    <source>
        <dbReference type="ARBA" id="ARBA00046577"/>
    </source>
</evidence>
<dbReference type="PROSITE" id="PS51096">
    <property type="entry name" value="PTS_EIIA_TYPE_4"/>
    <property type="match status" value="1"/>
</dbReference>
<gene>
    <name evidence="7" type="ORF">BHU61_00580</name>
</gene>
<comment type="caution">
    <text evidence="7">The sequence shown here is derived from an EMBL/GenBank/DDBJ whole genome shotgun (WGS) entry which is preliminary data.</text>
</comment>
<sequence>MEILIVSHSHEIAQGIKALLEQMADGVAIKVTGGIDGDIGTSIDNINALFESVTDDALCFYDIGSSKMNIEMALELADYPNIEIAHYPIVEGAFLAAVESKIGKSKDEILKSLEDNFKVKA</sequence>
<protein>
    <recommendedName>
        <fullName evidence="3">phosphoenolpyruvate--glycerone phosphotransferase</fullName>
        <ecNumber evidence="3">2.7.1.121</ecNumber>
    </recommendedName>
</protein>
<dbReference type="NCBIfam" id="TIGR02364">
    <property type="entry name" value="dha_pts"/>
    <property type="match status" value="1"/>
</dbReference>